<feature type="region of interest" description="Disordered" evidence="1">
    <location>
        <begin position="1"/>
        <end position="55"/>
    </location>
</feature>
<organism evidence="3 4">
    <name type="scientific">Saccharothrix syringae</name>
    <name type="common">Nocardiopsis syringae</name>
    <dbReference type="NCBI Taxonomy" id="103733"/>
    <lineage>
        <taxon>Bacteria</taxon>
        <taxon>Bacillati</taxon>
        <taxon>Actinomycetota</taxon>
        <taxon>Actinomycetes</taxon>
        <taxon>Pseudonocardiales</taxon>
        <taxon>Pseudonocardiaceae</taxon>
        <taxon>Saccharothrix</taxon>
    </lineage>
</organism>
<gene>
    <name evidence="3" type="ORF">EKG83_24855</name>
</gene>
<keyword evidence="2" id="KW-1133">Transmembrane helix</keyword>
<dbReference type="AlphaFoldDB" id="A0A5Q0H307"/>
<feature type="region of interest" description="Disordered" evidence="1">
    <location>
        <begin position="349"/>
        <end position="380"/>
    </location>
</feature>
<keyword evidence="2" id="KW-0812">Transmembrane</keyword>
<accession>A0A5Q0H307</accession>
<dbReference type="Gene3D" id="2.160.20.80">
    <property type="entry name" value="E3 ubiquitin-protein ligase SopA"/>
    <property type="match status" value="1"/>
</dbReference>
<protein>
    <submittedName>
        <fullName evidence="3">Pentapeptide repeat-containing protein</fullName>
    </submittedName>
</protein>
<reference evidence="4" key="1">
    <citation type="journal article" date="2021" name="Curr. Microbiol.">
        <title>Complete genome of nocamycin-producing strain Saccharothrix syringae NRRL B-16468 reveals the biosynthetic potential for secondary metabolites.</title>
        <authorList>
            <person name="Mo X."/>
            <person name="Yang S."/>
        </authorList>
    </citation>
    <scope>NUCLEOTIDE SEQUENCE [LARGE SCALE GENOMIC DNA]</scope>
    <source>
        <strain evidence="4">ATCC 51364 / DSM 43886 / JCM 6844 / KCTC 9398 / NBRC 14523 / NRRL B-16468 / INA 2240</strain>
    </source>
</reference>
<feature type="transmembrane region" description="Helical" evidence="2">
    <location>
        <begin position="60"/>
        <end position="84"/>
    </location>
</feature>
<dbReference type="InterPro" id="IPR051082">
    <property type="entry name" value="Pentapeptide-BTB/POZ_domain"/>
</dbReference>
<dbReference type="EMBL" id="CP034550">
    <property type="protein sequence ID" value="QFZ20210.1"/>
    <property type="molecule type" value="Genomic_DNA"/>
</dbReference>
<dbReference type="Pfam" id="PF00805">
    <property type="entry name" value="Pentapeptide"/>
    <property type="match status" value="2"/>
</dbReference>
<keyword evidence="4" id="KW-1185">Reference proteome</keyword>
<dbReference type="InterPro" id="IPR001646">
    <property type="entry name" value="5peptide_repeat"/>
</dbReference>
<feature type="transmembrane region" description="Helical" evidence="2">
    <location>
        <begin position="104"/>
        <end position="127"/>
    </location>
</feature>
<evidence type="ECO:0000256" key="2">
    <source>
        <dbReference type="SAM" id="Phobius"/>
    </source>
</evidence>
<dbReference type="Proteomes" id="UP000325787">
    <property type="component" value="Chromosome"/>
</dbReference>
<dbReference type="OrthoDB" id="4563217at2"/>
<feature type="compositionally biased region" description="Gly residues" evidence="1">
    <location>
        <begin position="1"/>
        <end position="15"/>
    </location>
</feature>
<sequence>MGRGVGGAATGGRSGCPGCPRARRAMTRPLPRDLPGKTGPASRRRPRTGRRSPLRHPVPLALSAVVGTCAVLVLLLGPVAWWATASVGELKGKEKADAVNSTRQVLLAAAGGAAALVGIGFTARTYYLSRRGQLTDRYGKAVAQLASDKLTERVGGVYALEHLMVESERDHVTVVEVLAAFIRERTTTGETGMHEERHNCRHDGSKPAFRSLATDVQVALTVLGRRPRRPERNPVDLRTADLCGADLSGLRLDHANLWGAKLKYTVAHEVDLRHANLSFAELVDTRLGRARLRGAHLGRAVLDHATLDHADLREAELGGAGLRNCDLTGADLGGARLGGADLSGAKLSGANVTGTDLATPRGERASPGETAVDGSRRGGE</sequence>
<proteinExistence type="predicted"/>
<dbReference type="SUPFAM" id="SSF141571">
    <property type="entry name" value="Pentapeptide repeat-like"/>
    <property type="match status" value="1"/>
</dbReference>
<keyword evidence="2" id="KW-0472">Membrane</keyword>
<dbReference type="PANTHER" id="PTHR14136:SF17">
    <property type="entry name" value="BTB_POZ DOMAIN-CONTAINING PROTEIN KCTD9"/>
    <property type="match status" value="1"/>
</dbReference>
<name>A0A5Q0H307_SACSY</name>
<dbReference type="KEGG" id="ssyi:EKG83_24855"/>
<dbReference type="PANTHER" id="PTHR14136">
    <property type="entry name" value="BTB_POZ DOMAIN-CONTAINING PROTEIN KCTD9"/>
    <property type="match status" value="1"/>
</dbReference>
<evidence type="ECO:0000313" key="4">
    <source>
        <dbReference type="Proteomes" id="UP000325787"/>
    </source>
</evidence>
<feature type="compositionally biased region" description="Basic residues" evidence="1">
    <location>
        <begin position="42"/>
        <end position="54"/>
    </location>
</feature>
<evidence type="ECO:0000256" key="1">
    <source>
        <dbReference type="SAM" id="MobiDB-lite"/>
    </source>
</evidence>
<evidence type="ECO:0000313" key="3">
    <source>
        <dbReference type="EMBL" id="QFZ20210.1"/>
    </source>
</evidence>